<dbReference type="GO" id="GO:0004521">
    <property type="term" value="F:RNA endonuclease activity"/>
    <property type="evidence" value="ECO:0007669"/>
    <property type="project" value="InterPro"/>
</dbReference>
<dbReference type="Pfam" id="PF00545">
    <property type="entry name" value="Ribonuclease"/>
    <property type="match status" value="1"/>
</dbReference>
<dbReference type="Gene3D" id="3.10.450.30">
    <property type="entry name" value="Microbial ribonucleases"/>
    <property type="match status" value="1"/>
</dbReference>
<accession>A0AAN6ZTI5</accession>
<reference evidence="3" key="1">
    <citation type="journal article" date="2023" name="Mol. Phylogenet. Evol.">
        <title>Genome-scale phylogeny and comparative genomics of the fungal order Sordariales.</title>
        <authorList>
            <person name="Hensen N."/>
            <person name="Bonometti L."/>
            <person name="Westerberg I."/>
            <person name="Brannstrom I.O."/>
            <person name="Guillou S."/>
            <person name="Cros-Aarteil S."/>
            <person name="Calhoun S."/>
            <person name="Haridas S."/>
            <person name="Kuo A."/>
            <person name="Mondo S."/>
            <person name="Pangilinan J."/>
            <person name="Riley R."/>
            <person name="LaButti K."/>
            <person name="Andreopoulos B."/>
            <person name="Lipzen A."/>
            <person name="Chen C."/>
            <person name="Yan M."/>
            <person name="Daum C."/>
            <person name="Ng V."/>
            <person name="Clum A."/>
            <person name="Steindorff A."/>
            <person name="Ohm R.A."/>
            <person name="Martin F."/>
            <person name="Silar P."/>
            <person name="Natvig D.O."/>
            <person name="Lalanne C."/>
            <person name="Gautier V."/>
            <person name="Ament-Velasquez S.L."/>
            <person name="Kruys A."/>
            <person name="Hutchinson M.I."/>
            <person name="Powell A.J."/>
            <person name="Barry K."/>
            <person name="Miller A.N."/>
            <person name="Grigoriev I.V."/>
            <person name="Debuchy R."/>
            <person name="Gladieux P."/>
            <person name="Hiltunen Thoren M."/>
            <person name="Johannesson H."/>
        </authorList>
    </citation>
    <scope>NUCLEOTIDE SEQUENCE</scope>
    <source>
        <strain evidence="3">CBS 538.74</strain>
    </source>
</reference>
<evidence type="ECO:0000313" key="3">
    <source>
        <dbReference type="EMBL" id="KAK4148446.1"/>
    </source>
</evidence>
<organism evidence="3 4">
    <name type="scientific">Chaetomidium leptoderma</name>
    <dbReference type="NCBI Taxonomy" id="669021"/>
    <lineage>
        <taxon>Eukaryota</taxon>
        <taxon>Fungi</taxon>
        <taxon>Dikarya</taxon>
        <taxon>Ascomycota</taxon>
        <taxon>Pezizomycotina</taxon>
        <taxon>Sordariomycetes</taxon>
        <taxon>Sordariomycetidae</taxon>
        <taxon>Sordariales</taxon>
        <taxon>Chaetomiaceae</taxon>
        <taxon>Chaetomidium</taxon>
    </lineage>
</organism>
<dbReference type="GO" id="GO:0003723">
    <property type="term" value="F:RNA binding"/>
    <property type="evidence" value="ECO:0007669"/>
    <property type="project" value="InterPro"/>
</dbReference>
<keyword evidence="1" id="KW-0540">Nuclease</keyword>
<proteinExistence type="predicted"/>
<keyword evidence="2" id="KW-0378">Hydrolase</keyword>
<feature type="non-terminal residue" evidence="3">
    <location>
        <position position="1"/>
    </location>
</feature>
<dbReference type="GO" id="GO:0016787">
    <property type="term" value="F:hydrolase activity"/>
    <property type="evidence" value="ECO:0007669"/>
    <property type="project" value="UniProtKB-KW"/>
</dbReference>
<dbReference type="AlphaFoldDB" id="A0AAN6ZTI5"/>
<dbReference type="SUPFAM" id="SSF53933">
    <property type="entry name" value="Microbial ribonucleases"/>
    <property type="match status" value="1"/>
</dbReference>
<gene>
    <name evidence="3" type="ORF">C8A00DRAFT_19723</name>
</gene>
<dbReference type="InterPro" id="IPR016191">
    <property type="entry name" value="Ribonuclease/ribotoxin"/>
</dbReference>
<evidence type="ECO:0000256" key="1">
    <source>
        <dbReference type="ARBA" id="ARBA00022722"/>
    </source>
</evidence>
<name>A0AAN6ZTI5_9PEZI</name>
<evidence type="ECO:0000313" key="4">
    <source>
        <dbReference type="Proteomes" id="UP001302745"/>
    </source>
</evidence>
<keyword evidence="4" id="KW-1185">Reference proteome</keyword>
<protein>
    <submittedName>
        <fullName evidence="3">Uncharacterized protein</fullName>
    </submittedName>
</protein>
<evidence type="ECO:0000256" key="2">
    <source>
        <dbReference type="ARBA" id="ARBA00022801"/>
    </source>
</evidence>
<dbReference type="EMBL" id="MU857387">
    <property type="protein sequence ID" value="KAK4148446.1"/>
    <property type="molecule type" value="Genomic_DNA"/>
</dbReference>
<reference evidence="3" key="2">
    <citation type="submission" date="2023-05" db="EMBL/GenBank/DDBJ databases">
        <authorList>
            <consortium name="Lawrence Berkeley National Laboratory"/>
            <person name="Steindorff A."/>
            <person name="Hensen N."/>
            <person name="Bonometti L."/>
            <person name="Westerberg I."/>
            <person name="Brannstrom I.O."/>
            <person name="Guillou S."/>
            <person name="Cros-Aarteil S."/>
            <person name="Calhoun S."/>
            <person name="Haridas S."/>
            <person name="Kuo A."/>
            <person name="Mondo S."/>
            <person name="Pangilinan J."/>
            <person name="Riley R."/>
            <person name="Labutti K."/>
            <person name="Andreopoulos B."/>
            <person name="Lipzen A."/>
            <person name="Chen C."/>
            <person name="Yanf M."/>
            <person name="Daum C."/>
            <person name="Ng V."/>
            <person name="Clum A."/>
            <person name="Ohm R."/>
            <person name="Martin F."/>
            <person name="Silar P."/>
            <person name="Natvig D."/>
            <person name="Lalanne C."/>
            <person name="Gautier V."/>
            <person name="Ament-Velasquez S.L."/>
            <person name="Kruys A."/>
            <person name="Hutchinson M.I."/>
            <person name="Powell A.J."/>
            <person name="Barry K."/>
            <person name="Miller A.N."/>
            <person name="Grigoriev I.V."/>
            <person name="Debuchy R."/>
            <person name="Gladieux P."/>
            <person name="Thoren M.H."/>
            <person name="Johannesson H."/>
        </authorList>
    </citation>
    <scope>NUCLEOTIDE SEQUENCE</scope>
    <source>
        <strain evidence="3">CBS 538.74</strain>
    </source>
</reference>
<comment type="caution">
    <text evidence="3">The sequence shown here is derived from an EMBL/GenBank/DDBJ whole genome shotgun (WGS) entry which is preliminary data.</text>
</comment>
<dbReference type="Proteomes" id="UP001302745">
    <property type="component" value="Unassembled WGS sequence"/>
</dbReference>
<sequence>YSCSGLDNSNPNRYISVSDVKQQLRNVRRQTRTVESRNGRVYPHLFDNREKLGLTATEPRLEFPVLKSSSFGPGEDQGPVRVIYSKDQSCLGQNESCDVVYHDPRKERRRHSQWGLGMGRVVRGFTMAVLRHRRPGFYIVTQSSHPRV</sequence>
<dbReference type="InterPro" id="IPR000026">
    <property type="entry name" value="N1-like"/>
</dbReference>